<feature type="transmembrane region" description="Helical" evidence="1">
    <location>
        <begin position="37"/>
        <end position="54"/>
    </location>
</feature>
<feature type="transmembrane region" description="Helical" evidence="1">
    <location>
        <begin position="12"/>
        <end position="31"/>
    </location>
</feature>
<evidence type="ECO:0000313" key="2">
    <source>
        <dbReference type="EMBL" id="AEF94251.1"/>
    </source>
</evidence>
<feature type="transmembrane region" description="Helical" evidence="1">
    <location>
        <begin position="66"/>
        <end position="86"/>
    </location>
</feature>
<keyword evidence="1" id="KW-1133">Transmembrane helix</keyword>
<keyword evidence="1" id="KW-0472">Membrane</keyword>
<name>F6B5D0_DESCC</name>
<evidence type="ECO:0008006" key="4">
    <source>
        <dbReference type="Google" id="ProtNLM"/>
    </source>
</evidence>
<dbReference type="Proteomes" id="UP000009226">
    <property type="component" value="Chromosome"/>
</dbReference>
<protein>
    <recommendedName>
        <fullName evidence="4">DUF3147 family protein</fullName>
    </recommendedName>
</protein>
<sequence>MKKLAIDLIVRFIFGGLAVAICYIFLIMIPWKSFAGIFAAFPAVMISAVILAGVEKGSRTAADIAFGAVAGMIGGLVCVTTTLVALNTSHEVVWSIFIGLISWFISSAITFKIMKKIKYRPITSKAND</sequence>
<dbReference type="KEGG" id="dca:Desca_1394"/>
<dbReference type="eggNOG" id="ENOG50331ZR">
    <property type="taxonomic scope" value="Bacteria"/>
</dbReference>
<gene>
    <name evidence="2" type="ordered locus">Desca_1394</name>
</gene>
<dbReference type="RefSeq" id="WP_013810158.1">
    <property type="nucleotide sequence ID" value="NC_015565.1"/>
</dbReference>
<feature type="transmembrane region" description="Helical" evidence="1">
    <location>
        <begin position="92"/>
        <end position="111"/>
    </location>
</feature>
<dbReference type="Pfam" id="PF11345">
    <property type="entry name" value="DUF3147"/>
    <property type="match status" value="1"/>
</dbReference>
<accession>F6B5D0</accession>
<keyword evidence="3" id="KW-1185">Reference proteome</keyword>
<dbReference type="HOGENOM" id="CLU_158393_0_0_9"/>
<evidence type="ECO:0000256" key="1">
    <source>
        <dbReference type="SAM" id="Phobius"/>
    </source>
</evidence>
<dbReference type="InterPro" id="IPR021493">
    <property type="entry name" value="DUF3147"/>
</dbReference>
<reference evidence="2" key="1">
    <citation type="submission" date="2011-05" db="EMBL/GenBank/DDBJ databases">
        <title>Complete sequence of Desulfotomaculum carboxydivorans CO-1-SRB.</title>
        <authorList>
            <consortium name="US DOE Joint Genome Institute"/>
            <person name="Lucas S."/>
            <person name="Han J."/>
            <person name="Lapidus A."/>
            <person name="Cheng J.-F."/>
            <person name="Goodwin L."/>
            <person name="Pitluck S."/>
            <person name="Peters L."/>
            <person name="Mikhailova N."/>
            <person name="Lu M."/>
            <person name="Han C."/>
            <person name="Tapia R."/>
            <person name="Land M."/>
            <person name="Hauser L."/>
            <person name="Kyrpides N."/>
            <person name="Ivanova N."/>
            <person name="Pagani I."/>
            <person name="Stams A."/>
            <person name="Plugge C."/>
            <person name="Muyzer G."/>
            <person name="Kuever J."/>
            <person name="Parshina S."/>
            <person name="Ivanova A."/>
            <person name="Nazina T."/>
            <person name="Woyke T."/>
        </authorList>
    </citation>
    <scope>NUCLEOTIDE SEQUENCE [LARGE SCALE GENOMIC DNA]</scope>
    <source>
        <strain evidence="2">CO-1-SRB</strain>
    </source>
</reference>
<organism evidence="2 3">
    <name type="scientific">Desulfotomaculum nigrificans (strain DSM 14880 / VKM B-2319 / CO-1-SRB)</name>
    <name type="common">Desulfotomaculum carboxydivorans</name>
    <dbReference type="NCBI Taxonomy" id="868595"/>
    <lineage>
        <taxon>Bacteria</taxon>
        <taxon>Bacillati</taxon>
        <taxon>Bacillota</taxon>
        <taxon>Clostridia</taxon>
        <taxon>Eubacteriales</taxon>
        <taxon>Desulfotomaculaceae</taxon>
        <taxon>Desulfotomaculum</taxon>
    </lineage>
</organism>
<dbReference type="STRING" id="868595.Desca_1394"/>
<keyword evidence="1" id="KW-0812">Transmembrane</keyword>
<proteinExistence type="predicted"/>
<evidence type="ECO:0000313" key="3">
    <source>
        <dbReference type="Proteomes" id="UP000009226"/>
    </source>
</evidence>
<dbReference type="AlphaFoldDB" id="F6B5D0"/>
<dbReference type="EMBL" id="CP002736">
    <property type="protein sequence ID" value="AEF94251.1"/>
    <property type="molecule type" value="Genomic_DNA"/>
</dbReference>